<dbReference type="InterPro" id="IPR000595">
    <property type="entry name" value="cNMP-bd_dom"/>
</dbReference>
<dbReference type="AlphaFoldDB" id="A0A0S4JR60"/>
<evidence type="ECO:0000259" key="2">
    <source>
        <dbReference type="PROSITE" id="PS50042"/>
    </source>
</evidence>
<sequence>MLRKSSRRRSSLHPNRAHDETILSVSSCSSIDDETDEDFKFPTKDELSSLPTKFQEALMSVVLDSMRVALLPRLVFLAAKRKRKVEEIIAQNHTSKPSASFLLSLSIFHKWSNVEEVHAALTLSVLQPKQALIFEGDLVPEVYFVTSGTFQLRKKVLHDENGCEIKCKGFPDKATRKVGVISADGGTPKCIQEEVFFTDQPATETIKAITSATVWVLSKAKYFDLLAKQTAERRAFVEQNCFQSRKNLIVTMVPLSTTDLLTTKIFGNVPEPLLSLLITKLEPRVFLAGEALCKYGKYCSDAYFVARGQVQVSYGKDATHLCIGGRGSVWGEVASLFVKPSSLLVEAVTVCDVLCLSHDNMMSVLSSSGSGGAAQNPVVAQVLRIAHKMETEWEAEANTRFLPLIEAIPFVSACCTALKERSSHDDVPYENLVLALLEQFTSGVYAANDTITSASSACESIIIPVRGRARITALSEDLTMGEAVGFTCLIAHRWKYHICAVEPVQTLELSRHHLRATLSSFQVLDIYERNVKGLMYPLVYPADFSAALLQLVHCANPPMFEPSRQAYETSLEPRVAGNNRPASLAPAWQRSAPGSYKKKKIHAIVGHRPPVSISPVEDIDTWGEEGESPTGSADLSGNDDSLTKGQLTPPTKPRTLLSPAELKALTSSPAFRQLTAATMACNPARNTATETVTCRNLSTAHSQECRHIVDRRSTSQEQSSQCEVSFLSDVHSMFLRMTA</sequence>
<organism evidence="3 4">
    <name type="scientific">Bodo saltans</name>
    <name type="common">Flagellated protozoan</name>
    <dbReference type="NCBI Taxonomy" id="75058"/>
    <lineage>
        <taxon>Eukaryota</taxon>
        <taxon>Discoba</taxon>
        <taxon>Euglenozoa</taxon>
        <taxon>Kinetoplastea</taxon>
        <taxon>Metakinetoplastina</taxon>
        <taxon>Eubodonida</taxon>
        <taxon>Bodonidae</taxon>
        <taxon>Bodo</taxon>
    </lineage>
</organism>
<name>A0A0S4JR60_BODSA</name>
<dbReference type="GO" id="GO:0005249">
    <property type="term" value="F:voltage-gated potassium channel activity"/>
    <property type="evidence" value="ECO:0007669"/>
    <property type="project" value="TreeGrafter"/>
</dbReference>
<feature type="compositionally biased region" description="Polar residues" evidence="1">
    <location>
        <begin position="629"/>
        <end position="649"/>
    </location>
</feature>
<dbReference type="PANTHER" id="PTHR10217:SF435">
    <property type="entry name" value="POTASSIUM VOLTAGE-GATED CHANNEL PROTEIN EAG"/>
    <property type="match status" value="1"/>
</dbReference>
<dbReference type="SUPFAM" id="SSF51206">
    <property type="entry name" value="cAMP-binding domain-like"/>
    <property type="match status" value="3"/>
</dbReference>
<evidence type="ECO:0000313" key="4">
    <source>
        <dbReference type="Proteomes" id="UP000051952"/>
    </source>
</evidence>
<dbReference type="CDD" id="cd00038">
    <property type="entry name" value="CAP_ED"/>
    <property type="match status" value="2"/>
</dbReference>
<feature type="domain" description="Cyclic nucleotide-binding" evidence="2">
    <location>
        <begin position="265"/>
        <end position="365"/>
    </location>
</feature>
<dbReference type="OrthoDB" id="2021138at2759"/>
<dbReference type="InterPro" id="IPR014710">
    <property type="entry name" value="RmlC-like_jellyroll"/>
</dbReference>
<dbReference type="EMBL" id="CYKH01001972">
    <property type="protein sequence ID" value="CUG91806.1"/>
    <property type="molecule type" value="Genomic_DNA"/>
</dbReference>
<dbReference type="PANTHER" id="PTHR10217">
    <property type="entry name" value="VOLTAGE AND LIGAND GATED POTASSIUM CHANNEL"/>
    <property type="match status" value="1"/>
</dbReference>
<dbReference type="GO" id="GO:0042391">
    <property type="term" value="P:regulation of membrane potential"/>
    <property type="evidence" value="ECO:0007669"/>
    <property type="project" value="TreeGrafter"/>
</dbReference>
<feature type="region of interest" description="Disordered" evidence="1">
    <location>
        <begin position="612"/>
        <end position="655"/>
    </location>
</feature>
<evidence type="ECO:0000256" key="1">
    <source>
        <dbReference type="SAM" id="MobiDB-lite"/>
    </source>
</evidence>
<dbReference type="InterPro" id="IPR018490">
    <property type="entry name" value="cNMP-bd_dom_sf"/>
</dbReference>
<gene>
    <name evidence="3" type="ORF">BSAL_34225</name>
</gene>
<feature type="compositionally biased region" description="Acidic residues" evidence="1">
    <location>
        <begin position="617"/>
        <end position="627"/>
    </location>
</feature>
<dbReference type="Gene3D" id="2.60.120.10">
    <property type="entry name" value="Jelly Rolls"/>
    <property type="match status" value="2"/>
</dbReference>
<dbReference type="Proteomes" id="UP000051952">
    <property type="component" value="Unassembled WGS sequence"/>
</dbReference>
<keyword evidence="4" id="KW-1185">Reference proteome</keyword>
<proteinExistence type="predicted"/>
<dbReference type="GO" id="GO:0005886">
    <property type="term" value="C:plasma membrane"/>
    <property type="evidence" value="ECO:0007669"/>
    <property type="project" value="TreeGrafter"/>
</dbReference>
<reference evidence="4" key="1">
    <citation type="submission" date="2015-09" db="EMBL/GenBank/DDBJ databases">
        <authorList>
            <consortium name="Pathogen Informatics"/>
        </authorList>
    </citation>
    <scope>NUCLEOTIDE SEQUENCE [LARGE SCALE GENOMIC DNA]</scope>
    <source>
        <strain evidence="4">Lake Konstanz</strain>
    </source>
</reference>
<dbReference type="InterPro" id="IPR050818">
    <property type="entry name" value="KCNH_animal-type"/>
</dbReference>
<dbReference type="PROSITE" id="PS50042">
    <property type="entry name" value="CNMP_BINDING_3"/>
    <property type="match status" value="2"/>
</dbReference>
<dbReference type="SMART" id="SM00100">
    <property type="entry name" value="cNMP"/>
    <property type="match status" value="2"/>
</dbReference>
<evidence type="ECO:0000313" key="3">
    <source>
        <dbReference type="EMBL" id="CUG91806.1"/>
    </source>
</evidence>
<dbReference type="Pfam" id="PF00027">
    <property type="entry name" value="cNMP_binding"/>
    <property type="match status" value="1"/>
</dbReference>
<accession>A0A0S4JR60</accession>
<dbReference type="VEuPathDB" id="TriTrypDB:BSAL_34225"/>
<feature type="domain" description="Cyclic nucleotide-binding" evidence="2">
    <location>
        <begin position="116"/>
        <end position="239"/>
    </location>
</feature>
<protein>
    <submittedName>
        <fullName evidence="3">Cyclic nucleotide-binding protein, putative</fullName>
    </submittedName>
</protein>